<dbReference type="InterPro" id="IPR011650">
    <property type="entry name" value="Peptidase_M20_dimer"/>
</dbReference>
<evidence type="ECO:0000256" key="4">
    <source>
        <dbReference type="ARBA" id="ARBA00022801"/>
    </source>
</evidence>
<dbReference type="PROSITE" id="PS00759">
    <property type="entry name" value="ARGE_DAPE_CPG2_2"/>
    <property type="match status" value="1"/>
</dbReference>
<organism evidence="8 9">
    <name type="scientific">Sphingobium yanoikuyae</name>
    <name type="common">Sphingomonas yanoikuyae</name>
    <dbReference type="NCBI Taxonomy" id="13690"/>
    <lineage>
        <taxon>Bacteria</taxon>
        <taxon>Pseudomonadati</taxon>
        <taxon>Pseudomonadota</taxon>
        <taxon>Alphaproteobacteria</taxon>
        <taxon>Sphingomonadales</taxon>
        <taxon>Sphingomonadaceae</taxon>
        <taxon>Sphingobium</taxon>
    </lineage>
</organism>
<dbReference type="InterPro" id="IPR047177">
    <property type="entry name" value="Pept_M20A"/>
</dbReference>
<gene>
    <name evidence="8" type="ORF">CP98_04959</name>
</gene>
<evidence type="ECO:0000256" key="5">
    <source>
        <dbReference type="ARBA" id="ARBA00022833"/>
    </source>
</evidence>
<dbReference type="SUPFAM" id="SSF53187">
    <property type="entry name" value="Zn-dependent exopeptidases"/>
    <property type="match status" value="1"/>
</dbReference>
<dbReference type="Gene3D" id="3.40.630.10">
    <property type="entry name" value="Zn peptidases"/>
    <property type="match status" value="1"/>
</dbReference>
<keyword evidence="2" id="KW-0645">Protease</keyword>
<name>A0A084E6V8_SPHYA</name>
<evidence type="ECO:0000256" key="1">
    <source>
        <dbReference type="ARBA" id="ARBA00006247"/>
    </source>
</evidence>
<dbReference type="Gene3D" id="3.30.70.360">
    <property type="match status" value="1"/>
</dbReference>
<evidence type="ECO:0000313" key="8">
    <source>
        <dbReference type="EMBL" id="KEZ13700.1"/>
    </source>
</evidence>
<feature type="domain" description="Peptidase M20 dimerisation" evidence="7">
    <location>
        <begin position="229"/>
        <end position="370"/>
    </location>
</feature>
<evidence type="ECO:0000256" key="2">
    <source>
        <dbReference type="ARBA" id="ARBA00022670"/>
    </source>
</evidence>
<dbReference type="AlphaFoldDB" id="A0A084E6V8"/>
<evidence type="ECO:0000256" key="3">
    <source>
        <dbReference type="ARBA" id="ARBA00022723"/>
    </source>
</evidence>
<dbReference type="NCBIfam" id="NF006596">
    <property type="entry name" value="PRK09133.1"/>
    <property type="match status" value="1"/>
</dbReference>
<dbReference type="GO" id="GO:0004180">
    <property type="term" value="F:carboxypeptidase activity"/>
    <property type="evidence" value="ECO:0007669"/>
    <property type="project" value="TreeGrafter"/>
</dbReference>
<protein>
    <submittedName>
        <fullName evidence="8">Acetylornithine deacetylase/succinyldiaminopimelate desuccinylase-like deacylase</fullName>
    </submittedName>
</protein>
<dbReference type="GO" id="GO:0046872">
    <property type="term" value="F:metal ion binding"/>
    <property type="evidence" value="ECO:0007669"/>
    <property type="project" value="UniProtKB-KW"/>
</dbReference>
<dbReference type="Gene3D" id="1.10.150.900">
    <property type="match status" value="1"/>
</dbReference>
<accession>A0A084E6V8</accession>
<dbReference type="Proteomes" id="UP000028534">
    <property type="component" value="Unassembled WGS sequence"/>
</dbReference>
<dbReference type="InterPro" id="IPR001261">
    <property type="entry name" value="ArgE/DapE_CS"/>
</dbReference>
<dbReference type="STRING" id="13690.AX777_01385"/>
<comment type="caution">
    <text evidence="8">The sequence shown here is derived from an EMBL/GenBank/DDBJ whole genome shotgun (WGS) entry which is preliminary data.</text>
</comment>
<dbReference type="PANTHER" id="PTHR45962:SF1">
    <property type="entry name" value="N-FATTY-ACYL-AMINO ACID SYNTHASE_HYDROLASE PM20D1"/>
    <property type="match status" value="1"/>
</dbReference>
<dbReference type="InterPro" id="IPR002933">
    <property type="entry name" value="Peptidase_M20"/>
</dbReference>
<dbReference type="EMBL" id="JGVR01000056">
    <property type="protein sequence ID" value="KEZ13700.1"/>
    <property type="molecule type" value="Genomic_DNA"/>
</dbReference>
<keyword evidence="5" id="KW-0862">Zinc</keyword>
<dbReference type="SUPFAM" id="SSF55031">
    <property type="entry name" value="Bacterial exopeptidase dimerisation domain"/>
    <property type="match status" value="1"/>
</dbReference>
<reference evidence="8 9" key="1">
    <citation type="submission" date="2014-03" db="EMBL/GenBank/DDBJ databases">
        <title>Genome sequence of Sphingobium yanoikuyae B1.</title>
        <authorList>
            <person name="Gan H.M."/>
            <person name="Gan H.Y."/>
            <person name="Savka M.A."/>
        </authorList>
    </citation>
    <scope>NUCLEOTIDE SEQUENCE [LARGE SCALE GENOMIC DNA]</scope>
    <source>
        <strain evidence="8 9">B1</strain>
    </source>
</reference>
<dbReference type="InterPro" id="IPR036264">
    <property type="entry name" value="Bact_exopeptidase_dim_dom"/>
</dbReference>
<feature type="chain" id="PRO_5001774084" evidence="6">
    <location>
        <begin position="26"/>
        <end position="477"/>
    </location>
</feature>
<dbReference type="eggNOG" id="COG0624">
    <property type="taxonomic scope" value="Bacteria"/>
</dbReference>
<evidence type="ECO:0000256" key="6">
    <source>
        <dbReference type="SAM" id="SignalP"/>
    </source>
</evidence>
<sequence>MPSRRLVAALPAAALLAASLSPLHAATAADTQARAGEAAFRTLYKELVETDSSWPNGSCTLAAEQIATRLKAAGYADGDLNVVVDPAHPKEGNLTAVLRGSDAKLPALLLLAHIDVVAAKRADWTRDPFTLIEEGGYFYGRGTSDDKAMAASFADAMIRFKQEGYKPKRTIKMALTCGEETEKALNGVEYLLKNKPDAMAAGWALNEGGGGSLDENGKPVSHGVQAGEKVYQDFTFTATAPGGHSSRQEPHFNAIGWMAQALANVNAYDFPVNLTPAAKAYFGASAPLYPKLSQPMAAVGAGKATEADYAAISAANPSWNATLRTTCIPTLINGGHAPNAQPQSVTANVNCRIIPGEDVEAVRAKLAQVGGDEKVKVTLADPPQPKSSAPQLTQQIMAPIEALTKEMWPGVPVIPRLATGATDGRFTNAAGIPTYGVSGMFADPDGQGVHGLNERIRVKSLLDGRAFLYRLTKAYTQ</sequence>
<dbReference type="GO" id="GO:0051603">
    <property type="term" value="P:proteolysis involved in protein catabolic process"/>
    <property type="evidence" value="ECO:0007669"/>
    <property type="project" value="TreeGrafter"/>
</dbReference>
<dbReference type="Pfam" id="PF07687">
    <property type="entry name" value="M20_dimer"/>
    <property type="match status" value="1"/>
</dbReference>
<keyword evidence="4" id="KW-0378">Hydrolase</keyword>
<evidence type="ECO:0000259" key="7">
    <source>
        <dbReference type="Pfam" id="PF07687"/>
    </source>
</evidence>
<feature type="signal peptide" evidence="6">
    <location>
        <begin position="1"/>
        <end position="25"/>
    </location>
</feature>
<evidence type="ECO:0000313" key="9">
    <source>
        <dbReference type="Proteomes" id="UP000028534"/>
    </source>
</evidence>
<dbReference type="Pfam" id="PF01546">
    <property type="entry name" value="Peptidase_M20"/>
    <property type="match status" value="1"/>
</dbReference>
<keyword evidence="3" id="KW-0479">Metal-binding</keyword>
<keyword evidence="6" id="KW-0732">Signal</keyword>
<dbReference type="PANTHER" id="PTHR45962">
    <property type="entry name" value="N-FATTY-ACYL-AMINO ACID SYNTHASE/HYDROLASE PM20D1"/>
    <property type="match status" value="1"/>
</dbReference>
<comment type="similarity">
    <text evidence="1">Belongs to the peptidase M20A family.</text>
</comment>
<dbReference type="PROSITE" id="PS00758">
    <property type="entry name" value="ARGE_DAPE_CPG2_1"/>
    <property type="match status" value="1"/>
</dbReference>
<dbReference type="RefSeq" id="WP_037522727.1">
    <property type="nucleotide sequence ID" value="NZ_JGVR01000056.1"/>
</dbReference>
<dbReference type="PATRIC" id="fig|13690.10.peg.5126"/>
<proteinExistence type="inferred from homology"/>